<gene>
    <name evidence="2" type="ORF">AHIS1636_26540</name>
</gene>
<reference evidence="2 3" key="1">
    <citation type="journal article" date="2023" name="Int. J. Syst. Evol. Microbiol.">
        <title>Arthrobacter mangrovi sp. nov., an actinobacterium isolated from the rhizosphere of a mangrove.</title>
        <authorList>
            <person name="Hamada M."/>
            <person name="Saitou S."/>
            <person name="Enomoto N."/>
            <person name="Nanri K."/>
            <person name="Hidaka K."/>
            <person name="Miura T."/>
            <person name="Tamura T."/>
        </authorList>
    </citation>
    <scope>NUCLEOTIDE SEQUENCE [LARGE SCALE GENOMIC DNA]</scope>
    <source>
        <strain evidence="2 3">NBRC 112813</strain>
    </source>
</reference>
<dbReference type="PANTHER" id="PTHR33840:SF2">
    <property type="entry name" value="TLE1 PHOSPHOLIPASE DOMAIN-CONTAINING PROTEIN"/>
    <property type="match status" value="1"/>
</dbReference>
<accession>A0ABQ5MW53</accession>
<dbReference type="EMBL" id="BRVS01000013">
    <property type="protein sequence ID" value="GLB68212.1"/>
    <property type="molecule type" value="Genomic_DNA"/>
</dbReference>
<protein>
    <recommendedName>
        <fullName evidence="1">T6SS Phospholipase effector Tle1-like catalytic domain-containing protein</fullName>
    </recommendedName>
</protein>
<sequence length="348" mass="39059">MGRSIVVCLDGTGGQVDAAGSSNVVRLFEMLELGDRSKQIAYYDPGVGTFSSFAAWVPALKRVAKVLGLATGIGMRENLAEAYTFILQHWQPEDRLYVFGFSRGAYTARALAGLLYRVGVMRPGSENLVEYAINAYARNERRWEDDDWDQIDRFARAFSVRRGRSLAVPIEFLGIWDTVKAAGVLRRDLKWPYTRQLPNVRRIWHAVSLDERRRPFREYLVEAGSVGTEVNEVWFAGVHADVGGTFLDDWRLADVALKWMADGAIAAGLGVRSDSYRKTCTLAESHALGKIHRPGFVWYALVLRPRTVPAGARVHASVRDRIAADGSYGRRLPPDTVWEDTQWLAPRI</sequence>
<comment type="caution">
    <text evidence="2">The sequence shown here is derived from an EMBL/GenBank/DDBJ whole genome shotgun (WGS) entry which is preliminary data.</text>
</comment>
<keyword evidence="3" id="KW-1185">Reference proteome</keyword>
<dbReference type="InterPro" id="IPR029058">
    <property type="entry name" value="AB_hydrolase_fold"/>
</dbReference>
<organism evidence="2 3">
    <name type="scientific">Arthrobacter mangrovi</name>
    <dbReference type="NCBI Taxonomy" id="2966350"/>
    <lineage>
        <taxon>Bacteria</taxon>
        <taxon>Bacillati</taxon>
        <taxon>Actinomycetota</taxon>
        <taxon>Actinomycetes</taxon>
        <taxon>Micrococcales</taxon>
        <taxon>Micrococcaceae</taxon>
        <taxon>Arthrobacter</taxon>
    </lineage>
</organism>
<proteinExistence type="predicted"/>
<dbReference type="PANTHER" id="PTHR33840">
    <property type="match status" value="1"/>
</dbReference>
<evidence type="ECO:0000313" key="2">
    <source>
        <dbReference type="EMBL" id="GLB68212.1"/>
    </source>
</evidence>
<dbReference type="SUPFAM" id="SSF53474">
    <property type="entry name" value="alpha/beta-Hydrolases"/>
    <property type="match status" value="1"/>
</dbReference>
<feature type="domain" description="T6SS Phospholipase effector Tle1-like catalytic" evidence="1">
    <location>
        <begin position="3"/>
        <end position="262"/>
    </location>
</feature>
<name>A0ABQ5MW53_9MICC</name>
<evidence type="ECO:0000313" key="3">
    <source>
        <dbReference type="Proteomes" id="UP001209654"/>
    </source>
</evidence>
<evidence type="ECO:0000259" key="1">
    <source>
        <dbReference type="Pfam" id="PF09994"/>
    </source>
</evidence>
<dbReference type="Proteomes" id="UP001209654">
    <property type="component" value="Unassembled WGS sequence"/>
</dbReference>
<dbReference type="Pfam" id="PF09994">
    <property type="entry name" value="T6SS_Tle1-like_cat"/>
    <property type="match status" value="1"/>
</dbReference>
<dbReference type="InterPro" id="IPR018712">
    <property type="entry name" value="Tle1-like_cat"/>
</dbReference>
<dbReference type="RefSeq" id="WP_264796308.1">
    <property type="nucleotide sequence ID" value="NZ_BRVS01000013.1"/>
</dbReference>
<dbReference type="Gene3D" id="3.40.50.1820">
    <property type="entry name" value="alpha/beta hydrolase"/>
    <property type="match status" value="1"/>
</dbReference>